<name>A0A0U1P7R9_PHOLE</name>
<dbReference type="PROSITE" id="PS51668">
    <property type="entry name" value="TSAA_2"/>
    <property type="match status" value="1"/>
</dbReference>
<dbReference type="EMBL" id="DF196819">
    <property type="protein sequence ID" value="GAD30650.1"/>
    <property type="molecule type" value="Genomic_DNA"/>
</dbReference>
<protein>
    <submittedName>
        <fullName evidence="4">Conserved protein</fullName>
    </submittedName>
</protein>
<dbReference type="PANTHER" id="PTHR12818:SF0">
    <property type="entry name" value="TRNA (ADENINE(37)-N6)-METHYLTRANSFERASE"/>
    <property type="match status" value="1"/>
</dbReference>
<dbReference type="CDD" id="cd09281">
    <property type="entry name" value="UPF0066"/>
    <property type="match status" value="1"/>
</dbReference>
<dbReference type="Pfam" id="PF18389">
    <property type="entry name" value="TrmO_C"/>
    <property type="match status" value="1"/>
</dbReference>
<dbReference type="InterPro" id="IPR036413">
    <property type="entry name" value="YaeB-like_sf"/>
</dbReference>
<dbReference type="SUPFAM" id="SSF118196">
    <property type="entry name" value="YaeB-like"/>
    <property type="match status" value="1"/>
</dbReference>
<dbReference type="InterPro" id="IPR041369">
    <property type="entry name" value="TrmO_C"/>
</dbReference>
<sequence length="233" mass="25757">MSYSIDPIGIIHSPYKEKFAVPRQPGLVPSARSEIILQGDANSLEAVRGLEQFSHLWLLFLFDQNLEAGWRPTVRPPRLGGNERIGVFASRATFRPNGIGMSAVELKGVRHENGNVIIELGGVDLVDGTPIVDIKPYIPYSDSLPQAQGGFASSAPDLMPVCFSETALNQLPAKNKAYYQTVISEVLAQDPRPAYKKGKPDLKQYAVHLFDFNVHFSVTEQQITVNQIEKVNQ</sequence>
<evidence type="ECO:0000313" key="4">
    <source>
        <dbReference type="EMBL" id="GAD30650.1"/>
    </source>
</evidence>
<proteinExistence type="inferred from homology"/>
<dbReference type="InterPro" id="IPR023370">
    <property type="entry name" value="TrmO-like_N"/>
</dbReference>
<evidence type="ECO:0000256" key="2">
    <source>
        <dbReference type="ARBA" id="ARBA00033753"/>
    </source>
</evidence>
<accession>A0A0U1P7R9</accession>
<feature type="domain" description="TsaA-like" evidence="3">
    <location>
        <begin position="5"/>
        <end position="146"/>
    </location>
</feature>
<reference evidence="5" key="1">
    <citation type="submission" date="2012-12" db="EMBL/GenBank/DDBJ databases">
        <title>Genome Sequence of Photobacterium leiognathi lrivu.4.1.</title>
        <authorList>
            <person name="Urbanczyk H."/>
            <person name="Ogura Y."/>
            <person name="Hayashi T."/>
            <person name="Dunlap P.V."/>
        </authorList>
    </citation>
    <scope>NUCLEOTIDE SEQUENCE [LARGE SCALE GENOMIC DNA]</scope>
    <source>
        <strain evidence="5">lrivu.4.1</strain>
    </source>
</reference>
<dbReference type="eggNOG" id="COG1720">
    <property type="taxonomic scope" value="Bacteria"/>
</dbReference>
<evidence type="ECO:0000256" key="1">
    <source>
        <dbReference type="ARBA" id="ARBA00022691"/>
    </source>
</evidence>
<evidence type="ECO:0000313" key="5">
    <source>
        <dbReference type="Proteomes" id="UP000030675"/>
    </source>
</evidence>
<dbReference type="Pfam" id="PF01980">
    <property type="entry name" value="TrmO_N"/>
    <property type="match status" value="1"/>
</dbReference>
<organism evidence="4 5">
    <name type="scientific">Photobacterium leiognathi lrivu.4.1</name>
    <dbReference type="NCBI Taxonomy" id="1248232"/>
    <lineage>
        <taxon>Bacteria</taxon>
        <taxon>Pseudomonadati</taxon>
        <taxon>Pseudomonadota</taxon>
        <taxon>Gammaproteobacteria</taxon>
        <taxon>Vibrionales</taxon>
        <taxon>Vibrionaceae</taxon>
        <taxon>Photobacterium</taxon>
    </lineage>
</organism>
<dbReference type="Proteomes" id="UP000030675">
    <property type="component" value="Unassembled WGS sequence"/>
</dbReference>
<dbReference type="FunFam" id="2.40.30.70:FF:000001">
    <property type="entry name" value="tRNA (N6-threonylcarbamoyladenosine(37)-N6)-methyltransferase TrmO"/>
    <property type="match status" value="1"/>
</dbReference>
<dbReference type="RefSeq" id="WP_023933374.1">
    <property type="nucleotide sequence ID" value="NZ_DF196819.1"/>
</dbReference>
<dbReference type="InterPro" id="IPR040372">
    <property type="entry name" value="YaeB-like"/>
</dbReference>
<comment type="similarity">
    <text evidence="2">Belongs to the tRNA methyltransferase O family.</text>
</comment>
<dbReference type="NCBIfam" id="TIGR00104">
    <property type="entry name" value="tRNA_TsaA"/>
    <property type="match status" value="1"/>
</dbReference>
<dbReference type="InterPro" id="IPR036414">
    <property type="entry name" value="YaeB_N_sf"/>
</dbReference>
<dbReference type="AlphaFoldDB" id="A0A0U1P7R9"/>
<keyword evidence="1" id="KW-0949">S-adenosyl-L-methionine</keyword>
<dbReference type="PROSITE" id="PS01318">
    <property type="entry name" value="TSAA_1"/>
    <property type="match status" value="1"/>
</dbReference>
<gene>
    <name evidence="4" type="ORF">PLEI_2306</name>
</gene>
<dbReference type="HOGENOM" id="CLU_013458_3_0_6"/>
<dbReference type="InterPro" id="IPR023368">
    <property type="entry name" value="UPF0066_cons_site"/>
</dbReference>
<dbReference type="PANTHER" id="PTHR12818">
    <property type="entry name" value="TRNA (ADENINE(37)-N6)-METHYLTRANSFERASE"/>
    <property type="match status" value="1"/>
</dbReference>
<dbReference type="GO" id="GO:0089715">
    <property type="term" value="F:tRNA (L-threonylcarbamoyladenosine(37)-C2) methyltransferase activity"/>
    <property type="evidence" value="ECO:0007669"/>
    <property type="project" value="TreeGrafter"/>
</dbReference>
<dbReference type="Gene3D" id="3.30.2310.10">
    <property type="entry name" value="YaeB-like"/>
    <property type="match status" value="1"/>
</dbReference>
<evidence type="ECO:0000259" key="3">
    <source>
        <dbReference type="PROSITE" id="PS51668"/>
    </source>
</evidence>
<dbReference type="Gene3D" id="2.40.30.70">
    <property type="entry name" value="YaeB-like"/>
    <property type="match status" value="1"/>
</dbReference>